<dbReference type="AlphaFoldDB" id="A0A101FYH0"/>
<evidence type="ECO:0008006" key="5">
    <source>
        <dbReference type="Google" id="ProtNLM"/>
    </source>
</evidence>
<evidence type="ECO:0000256" key="2">
    <source>
        <dbReference type="ARBA" id="ARBA00022801"/>
    </source>
</evidence>
<dbReference type="Pfam" id="PF13279">
    <property type="entry name" value="4HBT_2"/>
    <property type="match status" value="1"/>
</dbReference>
<reference evidence="3 4" key="1">
    <citation type="journal article" date="2015" name="MBio">
        <title>Genome-Resolved Metagenomic Analysis Reveals Roles for Candidate Phyla and Other Microbial Community Members in Biogeochemical Transformations in Oil Reservoirs.</title>
        <authorList>
            <person name="Hu P."/>
            <person name="Tom L."/>
            <person name="Singh A."/>
            <person name="Thomas B.C."/>
            <person name="Baker B.J."/>
            <person name="Piceno Y.M."/>
            <person name="Andersen G.L."/>
            <person name="Banfield J.F."/>
        </authorList>
    </citation>
    <scope>NUCLEOTIDE SEQUENCE [LARGE SCALE GENOMIC DNA]</scope>
    <source>
        <strain evidence="3">46_16</strain>
    </source>
</reference>
<dbReference type="GO" id="GO:0047617">
    <property type="term" value="F:fatty acyl-CoA hydrolase activity"/>
    <property type="evidence" value="ECO:0007669"/>
    <property type="project" value="TreeGrafter"/>
</dbReference>
<protein>
    <recommendedName>
        <fullName evidence="5">Thioesterase domain-containing protein</fullName>
    </recommendedName>
</protein>
<comment type="caution">
    <text evidence="3">The sequence shown here is derived from an EMBL/GenBank/DDBJ whole genome shotgun (WGS) entry which is preliminary data.</text>
</comment>
<accession>A0A101FYH0</accession>
<dbReference type="CDD" id="cd00586">
    <property type="entry name" value="4HBT"/>
    <property type="match status" value="1"/>
</dbReference>
<evidence type="ECO:0000313" key="4">
    <source>
        <dbReference type="Proteomes" id="UP000064249"/>
    </source>
</evidence>
<dbReference type="PANTHER" id="PTHR31793:SF27">
    <property type="entry name" value="NOVEL THIOESTERASE SUPERFAMILY DOMAIN AND SAPOSIN A-TYPE DOMAIN CONTAINING PROTEIN (0610012H03RIK)"/>
    <property type="match status" value="1"/>
</dbReference>
<evidence type="ECO:0000313" key="3">
    <source>
        <dbReference type="EMBL" id="KUK46815.1"/>
    </source>
</evidence>
<comment type="similarity">
    <text evidence="1">Belongs to the 4-hydroxybenzoyl-CoA thioesterase family.</text>
</comment>
<keyword evidence="2" id="KW-0378">Hydrolase</keyword>
<dbReference type="PANTHER" id="PTHR31793">
    <property type="entry name" value="4-HYDROXYBENZOYL-COA THIOESTERASE FAMILY MEMBER"/>
    <property type="match status" value="1"/>
</dbReference>
<name>A0A101FYH0_9CHLR</name>
<dbReference type="Proteomes" id="UP000064249">
    <property type="component" value="Unassembled WGS sequence"/>
</dbReference>
<gene>
    <name evidence="3" type="ORF">XD73_0286</name>
</gene>
<dbReference type="InterPro" id="IPR050563">
    <property type="entry name" value="4-hydroxybenzoyl-CoA_TE"/>
</dbReference>
<proteinExistence type="inferred from homology"/>
<dbReference type="EMBL" id="LGFU01000006">
    <property type="protein sequence ID" value="KUK46815.1"/>
    <property type="molecule type" value="Genomic_DNA"/>
</dbReference>
<dbReference type="Gene3D" id="3.10.129.10">
    <property type="entry name" value="Hotdog Thioesterase"/>
    <property type="match status" value="1"/>
</dbReference>
<organism evidence="3 4">
    <name type="scientific">Anaerolinea thermophila</name>
    <dbReference type="NCBI Taxonomy" id="167964"/>
    <lineage>
        <taxon>Bacteria</taxon>
        <taxon>Bacillati</taxon>
        <taxon>Chloroflexota</taxon>
        <taxon>Anaerolineae</taxon>
        <taxon>Anaerolineales</taxon>
        <taxon>Anaerolineaceae</taxon>
        <taxon>Anaerolinea</taxon>
    </lineage>
</organism>
<evidence type="ECO:0000256" key="1">
    <source>
        <dbReference type="ARBA" id="ARBA00005953"/>
    </source>
</evidence>
<sequence length="139" mass="16282">MSEFRFYYPVQVRYSDLDAQWHVNNARFLTFLEEARLHYLLDLGLWDGNSFLDLGVIIADIHIAYLAPIKLDEEIKIGMRVARIGNKSMTIENEILGSHHDDLKARAEVIWVTYDFRTQQTIPVPDAWRKVIQEYEGIV</sequence>
<dbReference type="SUPFAM" id="SSF54637">
    <property type="entry name" value="Thioesterase/thiol ester dehydrase-isomerase"/>
    <property type="match status" value="1"/>
</dbReference>
<dbReference type="InterPro" id="IPR029069">
    <property type="entry name" value="HotDog_dom_sf"/>
</dbReference>